<keyword evidence="1" id="KW-1133">Transmembrane helix</keyword>
<evidence type="ECO:0000256" key="1">
    <source>
        <dbReference type="SAM" id="Phobius"/>
    </source>
</evidence>
<keyword evidence="1" id="KW-0472">Membrane</keyword>
<organism evidence="2 3">
    <name type="scientific">Paenibacillus sedimenti</name>
    <dbReference type="NCBI Taxonomy" id="2770274"/>
    <lineage>
        <taxon>Bacteria</taxon>
        <taxon>Bacillati</taxon>
        <taxon>Bacillota</taxon>
        <taxon>Bacilli</taxon>
        <taxon>Bacillales</taxon>
        <taxon>Paenibacillaceae</taxon>
        <taxon>Paenibacillus</taxon>
    </lineage>
</organism>
<dbReference type="Gene3D" id="2.60.40.3830">
    <property type="match status" value="1"/>
</dbReference>
<name>A0A926KR37_9BACL</name>
<dbReference type="RefSeq" id="WP_188176295.1">
    <property type="nucleotide sequence ID" value="NZ_JACVVD010000007.1"/>
</dbReference>
<dbReference type="EMBL" id="JACVVD010000007">
    <property type="protein sequence ID" value="MBD0382519.1"/>
    <property type="molecule type" value="Genomic_DNA"/>
</dbReference>
<protein>
    <recommendedName>
        <fullName evidence="4">DUF4871 domain-containing protein</fullName>
    </recommendedName>
</protein>
<evidence type="ECO:0008006" key="4">
    <source>
        <dbReference type="Google" id="ProtNLM"/>
    </source>
</evidence>
<reference evidence="2" key="1">
    <citation type="submission" date="2020-09" db="EMBL/GenBank/DDBJ databases">
        <title>Draft Genome Sequence of Paenibacillus sp. WST5.</title>
        <authorList>
            <person name="Bao Z."/>
        </authorList>
    </citation>
    <scope>NUCLEOTIDE SEQUENCE</scope>
    <source>
        <strain evidence="2">WST5</strain>
    </source>
</reference>
<proteinExistence type="predicted"/>
<gene>
    <name evidence="2" type="ORF">ICC18_20585</name>
</gene>
<evidence type="ECO:0000313" key="2">
    <source>
        <dbReference type="EMBL" id="MBD0382519.1"/>
    </source>
</evidence>
<accession>A0A926KR37</accession>
<keyword evidence="1" id="KW-0812">Transmembrane</keyword>
<dbReference type="Proteomes" id="UP000650466">
    <property type="component" value="Unassembled WGS sequence"/>
</dbReference>
<dbReference type="AlphaFoldDB" id="A0A926KR37"/>
<evidence type="ECO:0000313" key="3">
    <source>
        <dbReference type="Proteomes" id="UP000650466"/>
    </source>
</evidence>
<feature type="transmembrane region" description="Helical" evidence="1">
    <location>
        <begin position="41"/>
        <end position="63"/>
    </location>
</feature>
<comment type="caution">
    <text evidence="2">The sequence shown here is derived from an EMBL/GenBank/DDBJ whole genome shotgun (WGS) entry which is preliminary data.</text>
</comment>
<sequence>MNSHEEIWTEQLKASPFAGKHFTNELRYNVMQRTKVKKRRIPVVALSVVGLMAIVFLIGYAWLNQGLPFQSAQRSATSAENEWRPSGYFNAGGKSLMGKEGKIGFLKMNGSTAEPFISRNEGIVMQIYFWGKPEQFNGKYKLMATNKDTNEVIPLYEWPINVVTDEIGADARSGAKFGISKSGLWRFDIYVNDVYFDNVIVEVK</sequence>
<keyword evidence="3" id="KW-1185">Reference proteome</keyword>